<dbReference type="EMBL" id="JAFMPK010000049">
    <property type="protein sequence ID" value="MBO0611236.1"/>
    <property type="molecule type" value="Genomic_DNA"/>
</dbReference>
<gene>
    <name evidence="4" type="ORF">J0911_19620</name>
</gene>
<reference evidence="5" key="2">
    <citation type="submission" date="2023-07" db="EMBL/GenBank/DDBJ databases">
        <title>Myceligenerans salitolerans sp. nov., a halotolerant actinomycete isolated from a salt lake in Xinjiang, China.</title>
        <authorList>
            <person name="Guan T."/>
        </authorList>
    </citation>
    <scope>NUCLEOTIDE SEQUENCE [LARGE SCALE GENOMIC DNA]</scope>
    <source>
        <strain evidence="5">XHU 5031</strain>
    </source>
</reference>
<evidence type="ECO:0000313" key="4">
    <source>
        <dbReference type="EMBL" id="MBO0611236.1"/>
    </source>
</evidence>
<dbReference type="Gene3D" id="3.30.300.30">
    <property type="match status" value="1"/>
</dbReference>
<evidence type="ECO:0000259" key="3">
    <source>
        <dbReference type="Pfam" id="PF13193"/>
    </source>
</evidence>
<dbReference type="SUPFAM" id="SSF56801">
    <property type="entry name" value="Acetyl-CoA synthetase-like"/>
    <property type="match status" value="1"/>
</dbReference>
<sequence>MTRAQFAAMARRIGRDIGSRRAGGDREGLAAVVVDGSVPSLASLVGALECGVDVVAVEAGSPALTRSRAVLADLDVSVVVAADPSAVWPGARHLDPRGGGGPVVPAAGPGGRGPGGAELLQLTSGSSGQPRLARQTHAGAVAAALSYVDRFQLAADDVVVLPVSAAHSYGMAGMLSALLVGATVTSLPTFTPAGAAAALRDATVLFGTPLLYRYLTVGPRHEGGAGALRLAVSAGAPLDAEVAEGVQARTGVAVRQIYGSTEAGLIACAPAWLPGMPPDVVGPVAPGVEVRVASDGELLVRTPSLMRGYLGEGAVRLVDGFYPTGDLGAVGEDGLLRITGRKSRFAKIGGRRVGLALVEEAMKRCPGVVDATARSRPGPSGDEELVGYVVLDGVTPADVLRALRDDGLAPYEVPSALRVISEMPRNHLGKIVAESLELEETVFTKW</sequence>
<organism evidence="4 5">
    <name type="scientific">Myceligenerans salitolerans</name>
    <dbReference type="NCBI Taxonomy" id="1230528"/>
    <lineage>
        <taxon>Bacteria</taxon>
        <taxon>Bacillati</taxon>
        <taxon>Actinomycetota</taxon>
        <taxon>Actinomycetes</taxon>
        <taxon>Micrococcales</taxon>
        <taxon>Promicromonosporaceae</taxon>
        <taxon>Myceligenerans</taxon>
    </lineage>
</organism>
<dbReference type="PANTHER" id="PTHR43201">
    <property type="entry name" value="ACYL-COA SYNTHETASE"/>
    <property type="match status" value="1"/>
</dbReference>
<dbReference type="InterPro" id="IPR020845">
    <property type="entry name" value="AMP-binding_CS"/>
</dbReference>
<evidence type="ECO:0000256" key="1">
    <source>
        <dbReference type="ARBA" id="ARBA00006432"/>
    </source>
</evidence>
<accession>A0ABS3IF11</accession>
<dbReference type="GO" id="GO:0016874">
    <property type="term" value="F:ligase activity"/>
    <property type="evidence" value="ECO:0007669"/>
    <property type="project" value="UniProtKB-KW"/>
</dbReference>
<dbReference type="RefSeq" id="WP_207277198.1">
    <property type="nucleotide sequence ID" value="NZ_JAFMPK010000049.1"/>
</dbReference>
<dbReference type="Pfam" id="PF00501">
    <property type="entry name" value="AMP-binding"/>
    <property type="match status" value="1"/>
</dbReference>
<dbReference type="InterPro" id="IPR045851">
    <property type="entry name" value="AMP-bd_C_sf"/>
</dbReference>
<reference evidence="4 5" key="1">
    <citation type="submission" date="2021-03" db="EMBL/GenBank/DDBJ databases">
        <authorList>
            <person name="Xin L."/>
        </authorList>
    </citation>
    <scope>NUCLEOTIDE SEQUENCE [LARGE SCALE GENOMIC DNA]</scope>
    <source>
        <strain evidence="4 5">XHU 5031</strain>
    </source>
</reference>
<dbReference type="InterPro" id="IPR025110">
    <property type="entry name" value="AMP-bd_C"/>
</dbReference>
<proteinExistence type="inferred from homology"/>
<feature type="domain" description="AMP-dependent synthetase/ligase" evidence="2">
    <location>
        <begin position="120"/>
        <end position="310"/>
    </location>
</feature>
<dbReference type="InterPro" id="IPR042099">
    <property type="entry name" value="ANL_N_sf"/>
</dbReference>
<dbReference type="Gene3D" id="3.40.50.12780">
    <property type="entry name" value="N-terminal domain of ligase-like"/>
    <property type="match status" value="1"/>
</dbReference>
<name>A0ABS3IF11_9MICO</name>
<dbReference type="PANTHER" id="PTHR43201:SF8">
    <property type="entry name" value="ACYL-COA SYNTHETASE FAMILY MEMBER 3"/>
    <property type="match status" value="1"/>
</dbReference>
<evidence type="ECO:0000313" key="5">
    <source>
        <dbReference type="Proteomes" id="UP000664617"/>
    </source>
</evidence>
<dbReference type="CDD" id="cd04433">
    <property type="entry name" value="AFD_class_I"/>
    <property type="match status" value="1"/>
</dbReference>
<protein>
    <submittedName>
        <fullName evidence="4">Long-chain fatty acid--CoA ligase</fullName>
    </submittedName>
</protein>
<comment type="caution">
    <text evidence="4">The sequence shown here is derived from an EMBL/GenBank/DDBJ whole genome shotgun (WGS) entry which is preliminary data.</text>
</comment>
<dbReference type="InterPro" id="IPR000873">
    <property type="entry name" value="AMP-dep_synth/lig_dom"/>
</dbReference>
<dbReference type="Pfam" id="PF13193">
    <property type="entry name" value="AMP-binding_C"/>
    <property type="match status" value="1"/>
</dbReference>
<feature type="domain" description="AMP-binding enzyme C-terminal" evidence="3">
    <location>
        <begin position="358"/>
        <end position="430"/>
    </location>
</feature>
<evidence type="ECO:0000259" key="2">
    <source>
        <dbReference type="Pfam" id="PF00501"/>
    </source>
</evidence>
<keyword evidence="5" id="KW-1185">Reference proteome</keyword>
<keyword evidence="4" id="KW-0436">Ligase</keyword>
<comment type="similarity">
    <text evidence="1">Belongs to the ATP-dependent AMP-binding enzyme family.</text>
</comment>
<dbReference type="PROSITE" id="PS00455">
    <property type="entry name" value="AMP_BINDING"/>
    <property type="match status" value="1"/>
</dbReference>
<dbReference type="Proteomes" id="UP000664617">
    <property type="component" value="Unassembled WGS sequence"/>
</dbReference>